<name>A0A915ISR2_ROMCU</name>
<dbReference type="Proteomes" id="UP000887565">
    <property type="component" value="Unplaced"/>
</dbReference>
<keyword evidence="1" id="KW-1185">Reference proteome</keyword>
<dbReference type="AlphaFoldDB" id="A0A915ISR2"/>
<accession>A0A915ISR2</accession>
<organism evidence="1 2">
    <name type="scientific">Romanomermis culicivorax</name>
    <name type="common">Nematode worm</name>
    <dbReference type="NCBI Taxonomy" id="13658"/>
    <lineage>
        <taxon>Eukaryota</taxon>
        <taxon>Metazoa</taxon>
        <taxon>Ecdysozoa</taxon>
        <taxon>Nematoda</taxon>
        <taxon>Enoplea</taxon>
        <taxon>Dorylaimia</taxon>
        <taxon>Mermithida</taxon>
        <taxon>Mermithoidea</taxon>
        <taxon>Mermithidae</taxon>
        <taxon>Romanomermis</taxon>
    </lineage>
</organism>
<proteinExistence type="predicted"/>
<reference evidence="2" key="1">
    <citation type="submission" date="2022-11" db="UniProtKB">
        <authorList>
            <consortium name="WormBaseParasite"/>
        </authorList>
    </citation>
    <scope>IDENTIFICATION</scope>
</reference>
<evidence type="ECO:0000313" key="2">
    <source>
        <dbReference type="WBParaSite" id="nRc.2.0.1.t16910-RA"/>
    </source>
</evidence>
<dbReference type="WBParaSite" id="nRc.2.0.1.t16910-RA">
    <property type="protein sequence ID" value="nRc.2.0.1.t16910-RA"/>
    <property type="gene ID" value="nRc.2.0.1.g16910"/>
</dbReference>
<protein>
    <submittedName>
        <fullName evidence="2">Uncharacterized protein</fullName>
    </submittedName>
</protein>
<evidence type="ECO:0000313" key="1">
    <source>
        <dbReference type="Proteomes" id="UP000887565"/>
    </source>
</evidence>
<sequence>MYLFDNFALFIPQNVVGWHGRSGGYRRKFRCRHIFVDVRKIRQRFLTIEKIRTATITIFVVLQRRRRIFFERRRLTTFNVVHFNAAVGENVIVVLSTAPSVVDVDDDEKLWSTAAAEKSCVNFCLICGDSRILKRKNGGFQNLSKILDDFTLGKMILKVRQILYLPPLTVTRRDRGGRSVVVNNFRDDVAVVGALTLFHFRLET</sequence>